<dbReference type="EMBL" id="LFYR01001488">
    <property type="protein sequence ID" value="KMZ61377.1"/>
    <property type="molecule type" value="Genomic_DNA"/>
</dbReference>
<keyword evidence="6" id="KW-1185">Reference proteome</keyword>
<evidence type="ECO:0000259" key="4">
    <source>
        <dbReference type="PROSITE" id="PS51295"/>
    </source>
</evidence>
<feature type="compositionally biased region" description="Polar residues" evidence="3">
    <location>
        <begin position="491"/>
        <end position="502"/>
    </location>
</feature>
<evidence type="ECO:0000313" key="6">
    <source>
        <dbReference type="Proteomes" id="UP000036987"/>
    </source>
</evidence>
<keyword evidence="1 2" id="KW-0694">RNA-binding</keyword>
<dbReference type="PANTHER" id="PTHR31426:SF4">
    <property type="entry name" value="CRM-DOMAIN CONTAINING FACTOR CFM9, MITOCHONDRIAL"/>
    <property type="match status" value="1"/>
</dbReference>
<dbReference type="SUPFAM" id="SSF75471">
    <property type="entry name" value="YhbY-like"/>
    <property type="match status" value="1"/>
</dbReference>
<dbReference type="Proteomes" id="UP000036987">
    <property type="component" value="Unassembled WGS sequence"/>
</dbReference>
<dbReference type="Pfam" id="PF01985">
    <property type="entry name" value="CRS1_YhbY"/>
    <property type="match status" value="1"/>
</dbReference>
<dbReference type="OrthoDB" id="1915442at2759"/>
<feature type="compositionally biased region" description="Acidic residues" evidence="3">
    <location>
        <begin position="481"/>
        <end position="490"/>
    </location>
</feature>
<feature type="compositionally biased region" description="Acidic residues" evidence="3">
    <location>
        <begin position="425"/>
        <end position="436"/>
    </location>
</feature>
<dbReference type="Gene3D" id="3.30.110.60">
    <property type="entry name" value="YhbY-like"/>
    <property type="match status" value="1"/>
</dbReference>
<dbReference type="STRING" id="29655.A0A0K9NZF3"/>
<proteinExistence type="predicted"/>
<evidence type="ECO:0000256" key="3">
    <source>
        <dbReference type="SAM" id="MobiDB-lite"/>
    </source>
</evidence>
<dbReference type="InterPro" id="IPR035920">
    <property type="entry name" value="YhbY-like_sf"/>
</dbReference>
<gene>
    <name evidence="5" type="ORF">ZOSMA_52G00280</name>
</gene>
<accession>A0A0K9NZF3</accession>
<comment type="caution">
    <text evidence="5">The sequence shown here is derived from an EMBL/GenBank/DDBJ whole genome shotgun (WGS) entry which is preliminary data.</text>
</comment>
<organism evidence="5 6">
    <name type="scientific">Zostera marina</name>
    <name type="common">Eelgrass</name>
    <dbReference type="NCBI Taxonomy" id="29655"/>
    <lineage>
        <taxon>Eukaryota</taxon>
        <taxon>Viridiplantae</taxon>
        <taxon>Streptophyta</taxon>
        <taxon>Embryophyta</taxon>
        <taxon>Tracheophyta</taxon>
        <taxon>Spermatophyta</taxon>
        <taxon>Magnoliopsida</taxon>
        <taxon>Liliopsida</taxon>
        <taxon>Zosteraceae</taxon>
        <taxon>Zostera</taxon>
    </lineage>
</organism>
<feature type="compositionally biased region" description="Basic and acidic residues" evidence="3">
    <location>
        <begin position="390"/>
        <end position="414"/>
    </location>
</feature>
<feature type="compositionally biased region" description="Basic and acidic residues" evidence="3">
    <location>
        <begin position="503"/>
        <end position="521"/>
    </location>
</feature>
<feature type="domain" description="CRM" evidence="4">
    <location>
        <begin position="139"/>
        <end position="236"/>
    </location>
</feature>
<evidence type="ECO:0000313" key="5">
    <source>
        <dbReference type="EMBL" id="KMZ61377.1"/>
    </source>
</evidence>
<protein>
    <submittedName>
        <fullName evidence="5">CRS1 / YhbY (CRM) domain-containing protein</fullName>
    </submittedName>
</protein>
<dbReference type="AlphaFoldDB" id="A0A0K9NZF3"/>
<dbReference type="GO" id="GO:0003723">
    <property type="term" value="F:RNA binding"/>
    <property type="evidence" value="ECO:0007669"/>
    <property type="project" value="UniProtKB-UniRule"/>
</dbReference>
<feature type="compositionally biased region" description="Basic and acidic residues" evidence="3">
    <location>
        <begin position="461"/>
        <end position="470"/>
    </location>
</feature>
<feature type="region of interest" description="Disordered" evidence="3">
    <location>
        <begin position="310"/>
        <end position="337"/>
    </location>
</feature>
<evidence type="ECO:0000256" key="1">
    <source>
        <dbReference type="ARBA" id="ARBA00022884"/>
    </source>
</evidence>
<evidence type="ECO:0000256" key="2">
    <source>
        <dbReference type="PROSITE-ProRule" id="PRU00626"/>
    </source>
</evidence>
<dbReference type="PROSITE" id="PS51295">
    <property type="entry name" value="CRM"/>
    <property type="match status" value="1"/>
</dbReference>
<feature type="region of interest" description="Disordered" evidence="3">
    <location>
        <begin position="372"/>
        <end position="528"/>
    </location>
</feature>
<dbReference type="PANTHER" id="PTHR31426">
    <property type="entry name" value="GROUP II INTRON SPLICING FACTOR CRS1-LIKE"/>
    <property type="match status" value="1"/>
</dbReference>
<dbReference type="SMART" id="SM01103">
    <property type="entry name" value="CRS1_YhbY"/>
    <property type="match status" value="1"/>
</dbReference>
<name>A0A0K9NZF3_ZOSMR</name>
<reference evidence="6" key="1">
    <citation type="journal article" date="2016" name="Nature">
        <title>The genome of the seagrass Zostera marina reveals angiosperm adaptation to the sea.</title>
        <authorList>
            <person name="Olsen J.L."/>
            <person name="Rouze P."/>
            <person name="Verhelst B."/>
            <person name="Lin Y.-C."/>
            <person name="Bayer T."/>
            <person name="Collen J."/>
            <person name="Dattolo E."/>
            <person name="De Paoli E."/>
            <person name="Dittami S."/>
            <person name="Maumus F."/>
            <person name="Michel G."/>
            <person name="Kersting A."/>
            <person name="Lauritano C."/>
            <person name="Lohaus R."/>
            <person name="Toepel M."/>
            <person name="Tonon T."/>
            <person name="Vanneste K."/>
            <person name="Amirebrahimi M."/>
            <person name="Brakel J."/>
            <person name="Bostroem C."/>
            <person name="Chovatia M."/>
            <person name="Grimwood J."/>
            <person name="Jenkins J.W."/>
            <person name="Jueterbock A."/>
            <person name="Mraz A."/>
            <person name="Stam W.T."/>
            <person name="Tice H."/>
            <person name="Bornberg-Bauer E."/>
            <person name="Green P.J."/>
            <person name="Pearson G.A."/>
            <person name="Procaccini G."/>
            <person name="Duarte C.M."/>
            <person name="Schmutz J."/>
            <person name="Reusch T.B.H."/>
            <person name="Van de Peer Y."/>
        </authorList>
    </citation>
    <scope>NUCLEOTIDE SEQUENCE [LARGE SCALE GENOMIC DNA]</scope>
    <source>
        <strain evidence="6">cv. Finnish</strain>
    </source>
</reference>
<sequence length="528" mass="60860">MWTIRSIQNQCSRSITITRLRCSLLGGSFSQWEMRRRDTEVESTVRLVQIGFFEGHRLMSTIGGGAKGMRGRVERRMRRETGKTMREMRRAKKLRRKLMTDEERLIYSLRRAKKKVALLLQKLKKYELPELPAPRHDPELLTPEQLQAFKKIGYRNRNYVPVGVRGVFGGVVQNMHLHWKFHETVQVCCDNYPKEKIKDMASMLARLSGGIIINIHNVKTIIMFRGRNYRQPKNLIPINTLTKRKALFKARFEQALESQKLNIKTTEQKLRRMGVNPEDPIAMASIQRVASTFFRAIDEKQGSPYIFHGDKTTIPDADEDIPDDPPPALSGDDSDQEELDRFITEIEESADQEWEAEEAAEKEEMSRIRYWNRDGGRPSNWHGGMANDDLGVRKRDQDIENGRRRTTDVRRWNSDENSEASSGGEDSEESDDEDSEGEVHSALGEGALKSRPNFRVTSSGKFRERGFKEDSESDNNMSSDSENDLWDSDDNSGSARKNNGNIHENERNRGARIDKKNKNDDECWDSDD</sequence>
<dbReference type="InterPro" id="IPR040286">
    <property type="entry name" value="At3g25440-like"/>
</dbReference>
<dbReference type="InterPro" id="IPR001890">
    <property type="entry name" value="RNA-binding_CRM"/>
</dbReference>